<evidence type="ECO:0000313" key="1">
    <source>
        <dbReference type="EMBL" id="CAB1455165.1"/>
    </source>
</evidence>
<proteinExistence type="predicted"/>
<accession>A0A9N7VT11</accession>
<protein>
    <submittedName>
        <fullName evidence="1">Uncharacterized protein</fullName>
    </submittedName>
</protein>
<keyword evidence="2" id="KW-1185">Reference proteome</keyword>
<evidence type="ECO:0000313" key="2">
    <source>
        <dbReference type="Proteomes" id="UP001153269"/>
    </source>
</evidence>
<dbReference type="Proteomes" id="UP001153269">
    <property type="component" value="Unassembled WGS sequence"/>
</dbReference>
<name>A0A9N7VT11_PLEPL</name>
<dbReference type="EMBL" id="CADEAL010004242">
    <property type="protein sequence ID" value="CAB1455165.1"/>
    <property type="molecule type" value="Genomic_DNA"/>
</dbReference>
<organism evidence="1 2">
    <name type="scientific">Pleuronectes platessa</name>
    <name type="common">European plaice</name>
    <dbReference type="NCBI Taxonomy" id="8262"/>
    <lineage>
        <taxon>Eukaryota</taxon>
        <taxon>Metazoa</taxon>
        <taxon>Chordata</taxon>
        <taxon>Craniata</taxon>
        <taxon>Vertebrata</taxon>
        <taxon>Euteleostomi</taxon>
        <taxon>Actinopterygii</taxon>
        <taxon>Neopterygii</taxon>
        <taxon>Teleostei</taxon>
        <taxon>Neoteleostei</taxon>
        <taxon>Acanthomorphata</taxon>
        <taxon>Carangaria</taxon>
        <taxon>Pleuronectiformes</taxon>
        <taxon>Pleuronectoidei</taxon>
        <taxon>Pleuronectidae</taxon>
        <taxon>Pleuronectes</taxon>
    </lineage>
</organism>
<reference evidence="1" key="1">
    <citation type="submission" date="2020-03" db="EMBL/GenBank/DDBJ databases">
        <authorList>
            <person name="Weist P."/>
        </authorList>
    </citation>
    <scope>NUCLEOTIDE SEQUENCE</scope>
</reference>
<sequence length="86" mass="8794">MLRSTLVAEADAGCFLQEVGHVTGACRIGGGHIVTEKAPTSKSLLGCPRLLSSIDRSLPSLLPTNTITTSSISGLTVSLTPPTVCS</sequence>
<gene>
    <name evidence="1" type="ORF">PLEPLA_LOCUS42936</name>
</gene>
<comment type="caution">
    <text evidence="1">The sequence shown here is derived from an EMBL/GenBank/DDBJ whole genome shotgun (WGS) entry which is preliminary data.</text>
</comment>
<dbReference type="AlphaFoldDB" id="A0A9N7VT11"/>